<sequence>MTRKSVMLTTTRDTSMTTFYRGYLSYLRQKGWDVTVVASSTGKLEEFASMEGVRGIDLPMERNPSPIKDALSLLRWIRILRLHRPNVLVAATPKASLLALTAARLTACPTRIYQVWGLRFETTTGWHRILFRTLERVAATMATDVICNSRSLASVAEASGVTGGHAPRVLGDGSSHGVDLEYYSRDAQFPELPETTSDFLKEHAGFTVIGFVGRITPDKGVEVLLEALQVCHDRGLPIACVVVGSAEDGALSKRLIDSESLYPMIHFAGAAEDPRPYFAAFDVLCLPSRREGFPNVVLEAAAMGIPAIVTDSTGTVDSVQDGITGRIVTTDDTKALAQALEHAALNHQYWRDMGVAARSRAEAKFSKHRLWRLQEEAIQETLLAIAPAEDR</sequence>
<evidence type="ECO:0000313" key="6">
    <source>
        <dbReference type="Proteomes" id="UP001484097"/>
    </source>
</evidence>
<evidence type="ECO:0000256" key="2">
    <source>
        <dbReference type="ARBA" id="ARBA00022676"/>
    </source>
</evidence>
<dbReference type="InterPro" id="IPR050194">
    <property type="entry name" value="Glycosyltransferase_grp1"/>
</dbReference>
<evidence type="ECO:0000256" key="3">
    <source>
        <dbReference type="ARBA" id="ARBA00022679"/>
    </source>
</evidence>
<dbReference type="Proteomes" id="UP001484097">
    <property type="component" value="Unassembled WGS sequence"/>
</dbReference>
<name>A0ABV0IJ73_9MICC</name>
<keyword evidence="6" id="KW-1185">Reference proteome</keyword>
<gene>
    <name evidence="5" type="ORF">ABDK96_08435</name>
</gene>
<keyword evidence="3" id="KW-0808">Transferase</keyword>
<evidence type="ECO:0000313" key="5">
    <source>
        <dbReference type="EMBL" id="MEO9247704.1"/>
    </source>
</evidence>
<dbReference type="CDD" id="cd03808">
    <property type="entry name" value="GT4_CapM-like"/>
    <property type="match status" value="1"/>
</dbReference>
<dbReference type="Pfam" id="PF13692">
    <property type="entry name" value="Glyco_trans_1_4"/>
    <property type="match status" value="1"/>
</dbReference>
<dbReference type="PANTHER" id="PTHR45947:SF3">
    <property type="entry name" value="SULFOQUINOVOSYL TRANSFERASE SQD2"/>
    <property type="match status" value="1"/>
</dbReference>
<accession>A0ABV0IJ73</accession>
<dbReference type="SUPFAM" id="SSF53756">
    <property type="entry name" value="UDP-Glycosyltransferase/glycogen phosphorylase"/>
    <property type="match status" value="1"/>
</dbReference>
<reference evidence="5 6" key="1">
    <citation type="submission" date="2024-05" db="EMBL/GenBank/DDBJ databases">
        <authorList>
            <person name="Yi C."/>
        </authorList>
    </citation>
    <scope>NUCLEOTIDE SEQUENCE [LARGE SCALE GENOMIC DNA]</scope>
    <source>
        <strain evidence="5 6">XS13</strain>
    </source>
</reference>
<dbReference type="Pfam" id="PF13579">
    <property type="entry name" value="Glyco_trans_4_4"/>
    <property type="match status" value="1"/>
</dbReference>
<dbReference type="Gene3D" id="3.40.50.2000">
    <property type="entry name" value="Glycogen Phosphorylase B"/>
    <property type="match status" value="2"/>
</dbReference>
<evidence type="ECO:0000256" key="1">
    <source>
        <dbReference type="ARBA" id="ARBA00021292"/>
    </source>
</evidence>
<feature type="domain" description="Glycosyltransferase subfamily 4-like N-terminal" evidence="4">
    <location>
        <begin position="21"/>
        <end position="161"/>
    </location>
</feature>
<dbReference type="EMBL" id="JBDXMX010000003">
    <property type="protein sequence ID" value="MEO9247704.1"/>
    <property type="molecule type" value="Genomic_DNA"/>
</dbReference>
<keyword evidence="2" id="KW-0328">Glycosyltransferase</keyword>
<comment type="caution">
    <text evidence="5">The sequence shown here is derived from an EMBL/GenBank/DDBJ whole genome shotgun (WGS) entry which is preliminary data.</text>
</comment>
<evidence type="ECO:0000259" key="4">
    <source>
        <dbReference type="Pfam" id="PF13579"/>
    </source>
</evidence>
<protein>
    <recommendedName>
        <fullName evidence="1">D-inositol 3-phosphate glycosyltransferase</fullName>
    </recommendedName>
</protein>
<dbReference type="InterPro" id="IPR028098">
    <property type="entry name" value="Glyco_trans_4-like_N"/>
</dbReference>
<organism evidence="5 6">
    <name type="scientific">Citricoccus nitrophenolicus</name>
    <dbReference type="NCBI Taxonomy" id="863575"/>
    <lineage>
        <taxon>Bacteria</taxon>
        <taxon>Bacillati</taxon>
        <taxon>Actinomycetota</taxon>
        <taxon>Actinomycetes</taxon>
        <taxon>Micrococcales</taxon>
        <taxon>Micrococcaceae</taxon>
        <taxon>Citricoccus</taxon>
    </lineage>
</organism>
<dbReference type="RefSeq" id="WP_347920365.1">
    <property type="nucleotide sequence ID" value="NZ_JBDXMX010000003.1"/>
</dbReference>
<proteinExistence type="predicted"/>
<dbReference type="PANTHER" id="PTHR45947">
    <property type="entry name" value="SULFOQUINOVOSYL TRANSFERASE SQD2"/>
    <property type="match status" value="1"/>
</dbReference>